<gene>
    <name evidence="1" type="ORF">GCM10010981_29610</name>
</gene>
<dbReference type="RefSeq" id="WP_188795047.1">
    <property type="nucleotide sequence ID" value="NZ_BMJA01000002.1"/>
</dbReference>
<organism evidence="1 2">
    <name type="scientific">Dyella nitratireducens</name>
    <dbReference type="NCBI Taxonomy" id="1849580"/>
    <lineage>
        <taxon>Bacteria</taxon>
        <taxon>Pseudomonadati</taxon>
        <taxon>Pseudomonadota</taxon>
        <taxon>Gammaproteobacteria</taxon>
        <taxon>Lysobacterales</taxon>
        <taxon>Rhodanobacteraceae</taxon>
        <taxon>Dyella</taxon>
    </lineage>
</organism>
<reference evidence="2" key="1">
    <citation type="journal article" date="2019" name="Int. J. Syst. Evol. Microbiol.">
        <title>The Global Catalogue of Microorganisms (GCM) 10K type strain sequencing project: providing services to taxonomists for standard genome sequencing and annotation.</title>
        <authorList>
            <consortium name="The Broad Institute Genomics Platform"/>
            <consortium name="The Broad Institute Genome Sequencing Center for Infectious Disease"/>
            <person name="Wu L."/>
            <person name="Ma J."/>
        </authorList>
    </citation>
    <scope>NUCLEOTIDE SEQUENCE [LARGE SCALE GENOMIC DNA]</scope>
    <source>
        <strain evidence="2">CGMCC 1.15439</strain>
    </source>
</reference>
<comment type="caution">
    <text evidence="1">The sequence shown here is derived from an EMBL/GenBank/DDBJ whole genome shotgun (WGS) entry which is preliminary data.</text>
</comment>
<dbReference type="EMBL" id="BMJA01000002">
    <property type="protein sequence ID" value="GGA38475.1"/>
    <property type="molecule type" value="Genomic_DNA"/>
</dbReference>
<protein>
    <submittedName>
        <fullName evidence="1">Uncharacterized protein</fullName>
    </submittedName>
</protein>
<dbReference type="Proteomes" id="UP000620046">
    <property type="component" value="Unassembled WGS sequence"/>
</dbReference>
<accession>A0ABQ1G7X1</accession>
<keyword evidence="2" id="KW-1185">Reference proteome</keyword>
<evidence type="ECO:0000313" key="1">
    <source>
        <dbReference type="EMBL" id="GGA38475.1"/>
    </source>
</evidence>
<proteinExistence type="predicted"/>
<evidence type="ECO:0000313" key="2">
    <source>
        <dbReference type="Proteomes" id="UP000620046"/>
    </source>
</evidence>
<sequence length="278" mass="31058">MATFTENFNYREDLVCGITGQCDVYVDRFINDKSTGDGEGDPRSTGERAEHWARVTQKSKMFIHAFNDPITHTDFSEQVLQVPVSSDLDVSAYQQALQRHPKFAPQNTKMASMRSLAKGDELASGLSKADLDPKKLADLEGLLAVRRACKFGIEDAVSRKGCKVHYILDGIVIADVVSKKTFPLSSGGTGVPITTSELRFLFREWSRFRHTGRVIFYRDFNETGTPWSSEALQGWAAYAMHLLEKRHADDANLNAAKACWSGHDWKGVIGVFHNIALR</sequence>
<name>A0ABQ1G7X1_9GAMM</name>